<evidence type="ECO:0000313" key="1">
    <source>
        <dbReference type="EMBL" id="GAA1964430.1"/>
    </source>
</evidence>
<gene>
    <name evidence="1" type="ORF">GCM10009776_29070</name>
</gene>
<dbReference type="Gene3D" id="1.10.10.10">
    <property type="entry name" value="Winged helix-like DNA-binding domain superfamily/Winged helix DNA-binding domain"/>
    <property type="match status" value="1"/>
</dbReference>
<protein>
    <recommendedName>
        <fullName evidence="3">MarR family transcriptional regulator</fullName>
    </recommendedName>
</protein>
<sequence>MILTASGLDQADKAYEVQAEGARRTLFDQLTPGEVDQLGRLLSDFAEILRSQDRFD</sequence>
<proteinExistence type="predicted"/>
<comment type="caution">
    <text evidence="1">The sequence shown here is derived from an EMBL/GenBank/DDBJ whole genome shotgun (WGS) entry which is preliminary data.</text>
</comment>
<dbReference type="RefSeq" id="WP_344095873.1">
    <property type="nucleotide sequence ID" value="NZ_BAAAOG010000006.1"/>
</dbReference>
<accession>A0ABN2R6V2</accession>
<dbReference type="Proteomes" id="UP001499933">
    <property type="component" value="Unassembled WGS sequence"/>
</dbReference>
<evidence type="ECO:0008006" key="3">
    <source>
        <dbReference type="Google" id="ProtNLM"/>
    </source>
</evidence>
<dbReference type="EMBL" id="BAAAOG010000006">
    <property type="protein sequence ID" value="GAA1964430.1"/>
    <property type="molecule type" value="Genomic_DNA"/>
</dbReference>
<evidence type="ECO:0000313" key="2">
    <source>
        <dbReference type="Proteomes" id="UP001499933"/>
    </source>
</evidence>
<reference evidence="1 2" key="1">
    <citation type="journal article" date="2019" name="Int. J. Syst. Evol. Microbiol.">
        <title>The Global Catalogue of Microorganisms (GCM) 10K type strain sequencing project: providing services to taxonomists for standard genome sequencing and annotation.</title>
        <authorList>
            <consortium name="The Broad Institute Genomics Platform"/>
            <consortium name="The Broad Institute Genome Sequencing Center for Infectious Disease"/>
            <person name="Wu L."/>
            <person name="Ma J."/>
        </authorList>
    </citation>
    <scope>NUCLEOTIDE SEQUENCE [LARGE SCALE GENOMIC DNA]</scope>
    <source>
        <strain evidence="1 2">JCM 14901</strain>
    </source>
</reference>
<name>A0ABN2R6V2_9MICO</name>
<dbReference type="InterPro" id="IPR036388">
    <property type="entry name" value="WH-like_DNA-bd_sf"/>
</dbReference>
<keyword evidence="2" id="KW-1185">Reference proteome</keyword>
<organism evidence="1 2">
    <name type="scientific">Microbacterium deminutum</name>
    <dbReference type="NCBI Taxonomy" id="344164"/>
    <lineage>
        <taxon>Bacteria</taxon>
        <taxon>Bacillati</taxon>
        <taxon>Actinomycetota</taxon>
        <taxon>Actinomycetes</taxon>
        <taxon>Micrococcales</taxon>
        <taxon>Microbacteriaceae</taxon>
        <taxon>Microbacterium</taxon>
    </lineage>
</organism>